<evidence type="ECO:0000256" key="1">
    <source>
        <dbReference type="ARBA" id="ARBA00006845"/>
    </source>
</evidence>
<dbReference type="EMBL" id="LMWU01000007">
    <property type="protein sequence ID" value="KUN73241.1"/>
    <property type="molecule type" value="Genomic_DNA"/>
</dbReference>
<dbReference type="Gene3D" id="3.30.370.10">
    <property type="entry name" value="Barstar-like"/>
    <property type="match status" value="1"/>
</dbReference>
<dbReference type="STRING" id="58343.AQJ46_08495"/>
<proteinExistence type="inferred from homology"/>
<dbReference type="Proteomes" id="UP000053669">
    <property type="component" value="Unassembled WGS sequence"/>
</dbReference>
<comment type="similarity">
    <text evidence="1">Belongs to the barstar family.</text>
</comment>
<evidence type="ECO:0000259" key="2">
    <source>
        <dbReference type="Pfam" id="PF01337"/>
    </source>
</evidence>
<protein>
    <recommendedName>
        <fullName evidence="2">Barstar (barnase inhibitor) domain-containing protein</fullName>
    </recommendedName>
</protein>
<dbReference type="AlphaFoldDB" id="A0A117R659"/>
<accession>A0A117R659</accession>
<evidence type="ECO:0000313" key="3">
    <source>
        <dbReference type="EMBL" id="KUN73241.1"/>
    </source>
</evidence>
<dbReference type="InterPro" id="IPR000468">
    <property type="entry name" value="Barstar"/>
</dbReference>
<dbReference type="RefSeq" id="WP_059204947.1">
    <property type="nucleotide sequence ID" value="NZ_KQ948657.1"/>
</dbReference>
<organism evidence="3 4">
    <name type="scientific">Streptomyces canus</name>
    <dbReference type="NCBI Taxonomy" id="58343"/>
    <lineage>
        <taxon>Bacteria</taxon>
        <taxon>Bacillati</taxon>
        <taxon>Actinomycetota</taxon>
        <taxon>Actinomycetes</taxon>
        <taxon>Kitasatosporales</taxon>
        <taxon>Streptomycetaceae</taxon>
        <taxon>Streptomyces</taxon>
        <taxon>Streptomyces aurantiacus group</taxon>
    </lineage>
</organism>
<sequence length="386" mass="42456">MGAPKYVLLSYDREAEFEGEGGYEETWALCQDAEDLFADPPPPLRDVYELLGCTPQGRLSEALTHARAEGSAPLGTLTLQILDKTGAAVGEWHLEEARLLGDRPCAHDLTLRDVTIEGTQPDHNLCDYPRRPPLSPGYRLLGVHGEPHGTCRDLACIREVPDETMEPPLRLLGCSPQGALRTALDAGEEDLGHAKVLRIDTSGRPLQSAAEGELRAWIPSARGPGLVDLTLDLWSERPPFAADEVWELWTQGRPTEPNRWARCDNEGRQFWLRTALDNHVHGGQDRPPGTTYHLDGRHITDLPGFFCALGEAVNGPGGYFGWGLDALDDCLMGRWGATPPLSLVWHDSEVARRSLGVTSQTLHRPPAFEELLAFLAEGDRVDVHLA</sequence>
<evidence type="ECO:0000313" key="4">
    <source>
        <dbReference type="Proteomes" id="UP000053669"/>
    </source>
</evidence>
<name>A0A117R659_9ACTN</name>
<comment type="caution">
    <text evidence="3">The sequence shown here is derived from an EMBL/GenBank/DDBJ whole genome shotgun (WGS) entry which is preliminary data.</text>
</comment>
<dbReference type="Pfam" id="PF01337">
    <property type="entry name" value="Barstar"/>
    <property type="match status" value="1"/>
</dbReference>
<feature type="domain" description="Barstar (barnase inhibitor)" evidence="2">
    <location>
        <begin position="291"/>
        <end position="362"/>
    </location>
</feature>
<dbReference type="SUPFAM" id="SSF52038">
    <property type="entry name" value="Barstar-related"/>
    <property type="match status" value="1"/>
</dbReference>
<reference evidence="3 4" key="1">
    <citation type="submission" date="2015-10" db="EMBL/GenBank/DDBJ databases">
        <title>Draft genome sequence of Streptomyces canus DSM 40017, type strain for the species Streptomyces canus.</title>
        <authorList>
            <person name="Ruckert C."/>
            <person name="Winkler A."/>
            <person name="Kalinowski J."/>
            <person name="Kampfer P."/>
            <person name="Glaeser S."/>
        </authorList>
    </citation>
    <scope>NUCLEOTIDE SEQUENCE [LARGE SCALE GENOMIC DNA]</scope>
    <source>
        <strain evidence="3 4">DSM 40017</strain>
    </source>
</reference>
<dbReference type="InterPro" id="IPR035905">
    <property type="entry name" value="Barstar-like_sf"/>
</dbReference>
<gene>
    <name evidence="3" type="ORF">AQJ46_08495</name>
</gene>